<feature type="transmembrane region" description="Helical" evidence="1">
    <location>
        <begin position="365"/>
        <end position="390"/>
    </location>
</feature>
<gene>
    <name evidence="3" type="ORF">GCM10017772_08510</name>
</gene>
<keyword evidence="4" id="KW-1185">Reference proteome</keyword>
<keyword evidence="1" id="KW-0472">Membrane</keyword>
<dbReference type="Proteomes" id="UP000627369">
    <property type="component" value="Unassembled WGS sequence"/>
</dbReference>
<reference evidence="3" key="2">
    <citation type="submission" date="2020-09" db="EMBL/GenBank/DDBJ databases">
        <authorList>
            <person name="Sun Q."/>
            <person name="Zhou Y."/>
        </authorList>
    </citation>
    <scope>NUCLEOTIDE SEQUENCE</scope>
    <source>
        <strain evidence="3">CGMCC 4.7398</strain>
    </source>
</reference>
<dbReference type="RefSeq" id="WP_189667978.1">
    <property type="nucleotide sequence ID" value="NZ_BNAS01000001.1"/>
</dbReference>
<dbReference type="PANTHER" id="PTHR43265:SF1">
    <property type="entry name" value="ESTERASE ESTD"/>
    <property type="match status" value="1"/>
</dbReference>
<evidence type="ECO:0000256" key="1">
    <source>
        <dbReference type="SAM" id="Phobius"/>
    </source>
</evidence>
<feature type="transmembrane region" description="Helical" evidence="1">
    <location>
        <begin position="507"/>
        <end position="533"/>
    </location>
</feature>
<dbReference type="SUPFAM" id="SSF53474">
    <property type="entry name" value="alpha/beta-Hydrolases"/>
    <property type="match status" value="1"/>
</dbReference>
<keyword evidence="1" id="KW-0812">Transmembrane</keyword>
<evidence type="ECO:0000313" key="3">
    <source>
        <dbReference type="EMBL" id="GHH67230.1"/>
    </source>
</evidence>
<dbReference type="AlphaFoldDB" id="A0A919FJX8"/>
<organism evidence="3 4">
    <name type="scientific">Promicromonospora soli</name>
    <dbReference type="NCBI Taxonomy" id="2035533"/>
    <lineage>
        <taxon>Bacteria</taxon>
        <taxon>Bacillati</taxon>
        <taxon>Actinomycetota</taxon>
        <taxon>Actinomycetes</taxon>
        <taxon>Micrococcales</taxon>
        <taxon>Promicromonosporaceae</taxon>
        <taxon>Promicromonospora</taxon>
    </lineage>
</organism>
<feature type="signal peptide" evidence="2">
    <location>
        <begin position="1"/>
        <end position="23"/>
    </location>
</feature>
<keyword evidence="1" id="KW-1133">Transmembrane helix</keyword>
<feature type="transmembrane region" description="Helical" evidence="1">
    <location>
        <begin position="411"/>
        <end position="439"/>
    </location>
</feature>
<keyword evidence="2" id="KW-0732">Signal</keyword>
<dbReference type="InterPro" id="IPR029058">
    <property type="entry name" value="AB_hydrolase_fold"/>
</dbReference>
<dbReference type="Gene3D" id="3.40.50.1820">
    <property type="entry name" value="alpha/beta hydrolase"/>
    <property type="match status" value="1"/>
</dbReference>
<dbReference type="GO" id="GO:0052689">
    <property type="term" value="F:carboxylic ester hydrolase activity"/>
    <property type="evidence" value="ECO:0007669"/>
    <property type="project" value="TreeGrafter"/>
</dbReference>
<evidence type="ECO:0000313" key="4">
    <source>
        <dbReference type="Proteomes" id="UP000627369"/>
    </source>
</evidence>
<comment type="caution">
    <text evidence="3">The sequence shown here is derived from an EMBL/GenBank/DDBJ whole genome shotgun (WGS) entry which is preliminary data.</text>
</comment>
<dbReference type="EMBL" id="BNAS01000001">
    <property type="protein sequence ID" value="GHH67230.1"/>
    <property type="molecule type" value="Genomic_DNA"/>
</dbReference>
<proteinExistence type="predicted"/>
<dbReference type="InterPro" id="IPR053145">
    <property type="entry name" value="AB_hydrolase_Est10"/>
</dbReference>
<sequence length="538" mass="56334">MLFRTVATSAAILVALAVTGAVAGPAWEPAPVTTHLRPATGSTAIGGAAPDVGAPGDYEVRESAVTIPLADGLEVGGLLREPIDARGDAADDPAADPAEDRPGVVFVHGAGTGKAAEAFTLAATALASAGIVTLVPDKRLDNYSVRHRDYEAMARDYAYSVSFLRDVPGVDPDDVGLYAESEGAWVSPVMMVNDPRLEFQILVSAPVVPPRQQAAYAVDNYLRNTDVPGGVFRAIPRAVGMKVPGGGFEYADFDVRPWLKEQDDPILAVYGTNDASMPLEQGTRELLDDADDVTVRFYDRANHGMNVETPEGLLLHPDFARDVADWVLGLPATASAPPQVAGAQPEQLYLAAPVPQPHWYGDGDWLVGVVITACGLLALGPLLVGGAVLTGRLARRRSGRQGVHLAPGLRAPLTGLAVGAVATMVGLVAYVAVVARLALDYEKDALVVQGGWIAVRLLGIVAVVAAALLLNRVRDLRGRVARSGVALRQGQEPPVETARARTSRAGVLVVSAGFWVTALGASALLVTLAYWGAYQLGI</sequence>
<feature type="chain" id="PRO_5036850546" evidence="2">
    <location>
        <begin position="24"/>
        <end position="538"/>
    </location>
</feature>
<evidence type="ECO:0000256" key="2">
    <source>
        <dbReference type="SAM" id="SignalP"/>
    </source>
</evidence>
<name>A0A919FJX8_9MICO</name>
<feature type="transmembrane region" description="Helical" evidence="1">
    <location>
        <begin position="451"/>
        <end position="470"/>
    </location>
</feature>
<accession>A0A919FJX8</accession>
<dbReference type="PANTHER" id="PTHR43265">
    <property type="entry name" value="ESTERASE ESTD"/>
    <property type="match status" value="1"/>
</dbReference>
<protein>
    <submittedName>
        <fullName evidence="3">Peptidase S9</fullName>
    </submittedName>
</protein>
<reference evidence="3" key="1">
    <citation type="journal article" date="2014" name="Int. J. Syst. Evol. Microbiol.">
        <title>Complete genome sequence of Corynebacterium casei LMG S-19264T (=DSM 44701T), isolated from a smear-ripened cheese.</title>
        <authorList>
            <consortium name="US DOE Joint Genome Institute (JGI-PGF)"/>
            <person name="Walter F."/>
            <person name="Albersmeier A."/>
            <person name="Kalinowski J."/>
            <person name="Ruckert C."/>
        </authorList>
    </citation>
    <scope>NUCLEOTIDE SEQUENCE</scope>
    <source>
        <strain evidence="3">CGMCC 4.7398</strain>
    </source>
</reference>